<evidence type="ECO:0000313" key="3">
    <source>
        <dbReference type="WBParaSite" id="NBR_0001557001-mRNA-1"/>
    </source>
</evidence>
<sequence>MIFYVTDSLKKSVEVGNPRFLRSSQVVRILGVRVLRLFFCWSSKFVRRYPAEALRAHPYGPFHKLGDPFAAKNRERFAFRYRHSGCPPSQHKK</sequence>
<protein>
    <submittedName>
        <fullName evidence="1 3">Uncharacterized protein</fullName>
    </submittedName>
</protein>
<reference evidence="3" key="1">
    <citation type="submission" date="2017-02" db="UniProtKB">
        <authorList>
            <consortium name="WormBaseParasite"/>
        </authorList>
    </citation>
    <scope>IDENTIFICATION</scope>
</reference>
<accession>A0A0N4YFM9</accession>
<organism evidence="3">
    <name type="scientific">Nippostrongylus brasiliensis</name>
    <name type="common">Rat hookworm</name>
    <dbReference type="NCBI Taxonomy" id="27835"/>
    <lineage>
        <taxon>Eukaryota</taxon>
        <taxon>Metazoa</taxon>
        <taxon>Ecdysozoa</taxon>
        <taxon>Nematoda</taxon>
        <taxon>Chromadorea</taxon>
        <taxon>Rhabditida</taxon>
        <taxon>Rhabditina</taxon>
        <taxon>Rhabditomorpha</taxon>
        <taxon>Strongyloidea</taxon>
        <taxon>Heligmosomidae</taxon>
        <taxon>Nippostrongylus</taxon>
    </lineage>
</organism>
<dbReference type="Proteomes" id="UP000271162">
    <property type="component" value="Unassembled WGS sequence"/>
</dbReference>
<dbReference type="AlphaFoldDB" id="A0A0N4YFM9"/>
<keyword evidence="2" id="KW-1185">Reference proteome</keyword>
<evidence type="ECO:0000313" key="2">
    <source>
        <dbReference type="Proteomes" id="UP000271162"/>
    </source>
</evidence>
<reference evidence="1 2" key="2">
    <citation type="submission" date="2018-11" db="EMBL/GenBank/DDBJ databases">
        <authorList>
            <consortium name="Pathogen Informatics"/>
        </authorList>
    </citation>
    <scope>NUCLEOTIDE SEQUENCE [LARGE SCALE GENOMIC DNA]</scope>
</reference>
<proteinExistence type="predicted"/>
<dbReference type="EMBL" id="UYSL01021795">
    <property type="protein sequence ID" value="VDL79165.1"/>
    <property type="molecule type" value="Genomic_DNA"/>
</dbReference>
<gene>
    <name evidence="1" type="ORF">NBR_LOCUS15571</name>
</gene>
<dbReference type="WBParaSite" id="NBR_0001557001-mRNA-1">
    <property type="protein sequence ID" value="NBR_0001557001-mRNA-1"/>
    <property type="gene ID" value="NBR_0001557001"/>
</dbReference>
<name>A0A0N4YFM9_NIPBR</name>
<evidence type="ECO:0000313" key="1">
    <source>
        <dbReference type="EMBL" id="VDL79165.1"/>
    </source>
</evidence>